<keyword evidence="2" id="KW-1185">Reference proteome</keyword>
<dbReference type="STRING" id="85558.T45_02457"/>
<reference evidence="1 2" key="1">
    <citation type="journal article" date="2011" name="Plasmid">
        <title>Streptomyces turgidiscabies Car8 contains a modular pathogenicity island that shares virulence genes with other actinobacterial plant pathogens.</title>
        <authorList>
            <person name="Huguet-Tapia J.C."/>
            <person name="Badger J.H."/>
            <person name="Loria R."/>
            <person name="Pettis G.S."/>
        </authorList>
    </citation>
    <scope>NUCLEOTIDE SEQUENCE [LARGE SCALE GENOMIC DNA]</scope>
    <source>
        <strain evidence="1 2">Car8</strain>
    </source>
</reference>
<accession>L7FJ19</accession>
<evidence type="ECO:0000313" key="1">
    <source>
        <dbReference type="EMBL" id="ELP71076.1"/>
    </source>
</evidence>
<protein>
    <submittedName>
        <fullName evidence="1">Uncharacterized protein</fullName>
    </submittedName>
</protein>
<name>L7FJ19_STRT8</name>
<dbReference type="AlphaFoldDB" id="L7FJ19"/>
<comment type="caution">
    <text evidence="1">The sequence shown here is derived from an EMBL/GenBank/DDBJ whole genome shotgun (WGS) entry which is preliminary data.</text>
</comment>
<sequence length="121" mass="13227">MRGADEADFGVTWLTGMFHEDGSQHGPTAADTAGYHLWDELDPESVLAVRSDTRLLLRLPSETIEALWLAGTADGPSFFSGGRTGVTLGTRWMETLTELCDAWLTRHAQAAVPPCGPRRDR</sequence>
<gene>
    <name evidence="1" type="ORF">STRTUCAR8_06591</name>
</gene>
<evidence type="ECO:0000313" key="2">
    <source>
        <dbReference type="Proteomes" id="UP000010931"/>
    </source>
</evidence>
<dbReference type="EMBL" id="AEJB01000019">
    <property type="protein sequence ID" value="ELP71076.1"/>
    <property type="molecule type" value="Genomic_DNA"/>
</dbReference>
<proteinExistence type="predicted"/>
<dbReference type="GeneID" id="97400691"/>
<dbReference type="Proteomes" id="UP000010931">
    <property type="component" value="Unassembled WGS sequence"/>
</dbReference>
<dbReference type="RefSeq" id="WP_006373607.1">
    <property type="nucleotide sequence ID" value="NZ_AEJB01000019.1"/>
</dbReference>
<organism evidence="1 2">
    <name type="scientific">Streptomyces turgidiscabies (strain Car8)</name>
    <dbReference type="NCBI Taxonomy" id="698760"/>
    <lineage>
        <taxon>Bacteria</taxon>
        <taxon>Bacillati</taxon>
        <taxon>Actinomycetota</taxon>
        <taxon>Actinomycetes</taxon>
        <taxon>Kitasatosporales</taxon>
        <taxon>Streptomycetaceae</taxon>
        <taxon>Streptomyces</taxon>
    </lineage>
</organism>
<dbReference type="PATRIC" id="fig|698760.3.peg.324"/>